<evidence type="ECO:0000313" key="4">
    <source>
        <dbReference type="Proteomes" id="UP000449547"/>
    </source>
</evidence>
<protein>
    <recommendedName>
        <fullName evidence="5">ATPase AAA-type core domain-containing protein</fullName>
    </recommendedName>
</protein>
<reference evidence="3 4" key="1">
    <citation type="submission" date="2019-07" db="EMBL/GenBank/DDBJ databases">
        <title>Genome assembly of two rare yeast pathogens: Diutina rugosa and Trichomonascus ciferrii.</title>
        <authorList>
            <person name="Mixao V."/>
            <person name="Saus E."/>
            <person name="Hansen A."/>
            <person name="Lass-Flor C."/>
            <person name="Gabaldon T."/>
        </authorList>
    </citation>
    <scope>NUCLEOTIDE SEQUENCE [LARGE SCALE GENOMIC DNA]</scope>
    <source>
        <strain evidence="3 4">CBS 613</strain>
    </source>
</reference>
<dbReference type="GO" id="GO:0003677">
    <property type="term" value="F:DNA binding"/>
    <property type="evidence" value="ECO:0007669"/>
    <property type="project" value="TreeGrafter"/>
</dbReference>
<dbReference type="PANTHER" id="PTHR23389:SF6">
    <property type="entry name" value="REPLICATION FACTOR C SUBUNIT 1"/>
    <property type="match status" value="1"/>
</dbReference>
<name>A0A642UTM6_DIURU</name>
<feature type="region of interest" description="Disordered" evidence="2">
    <location>
        <begin position="65"/>
        <end position="84"/>
    </location>
</feature>
<organism evidence="3 4">
    <name type="scientific">Diutina rugosa</name>
    <name type="common">Yeast</name>
    <name type="synonym">Candida rugosa</name>
    <dbReference type="NCBI Taxonomy" id="5481"/>
    <lineage>
        <taxon>Eukaryota</taxon>
        <taxon>Fungi</taxon>
        <taxon>Dikarya</taxon>
        <taxon>Ascomycota</taxon>
        <taxon>Saccharomycotina</taxon>
        <taxon>Pichiomycetes</taxon>
        <taxon>Debaryomycetaceae</taxon>
        <taxon>Diutina</taxon>
    </lineage>
</organism>
<dbReference type="SUPFAM" id="SSF52540">
    <property type="entry name" value="P-loop containing nucleoside triphosphate hydrolases"/>
    <property type="match status" value="1"/>
</dbReference>
<proteinExistence type="predicted"/>
<dbReference type="OrthoDB" id="10064318at2759"/>
<dbReference type="EMBL" id="SWFT01000102">
    <property type="protein sequence ID" value="KAA8901543.1"/>
    <property type="molecule type" value="Genomic_DNA"/>
</dbReference>
<accession>A0A642UTM6</accession>
<dbReference type="GO" id="GO:0005634">
    <property type="term" value="C:nucleus"/>
    <property type="evidence" value="ECO:0007669"/>
    <property type="project" value="TreeGrafter"/>
</dbReference>
<dbReference type="OMA" id="YVHEINS"/>
<feature type="region of interest" description="Disordered" evidence="2">
    <location>
        <begin position="1"/>
        <end position="22"/>
    </location>
</feature>
<sequence>MTEGSTSPADSDVGMLPASPNPSLFSLLNGYRTSKSSMASNPEQDAIAPSPVVGSEDVYRHRCHLASSSPPPIPSEASTSAEDLTEIDSVGGSQPEMATSLLRDDQVAELEKRVLHNAKTINSRDLLMTKPQKRPSVVLLSEPDEDIMILDTQTKSPQPAISKASTHKITLKLTPEALMSITEPNPLKVKGSGPICGGGGGGESILASMMRRPRKRHMVTLKVNSAALKQVADSANPLKVKGTGPRSSSASIFASMMKSSADSAIKKTALQKLTELLPPPITRDQLHVIGDDLTLPHLPLPLPLRDPVPILVDDDDDEVFSFPQLSQSDPARFNYTAYKQTNLAQLVQERIPDIRHHPCLMAIFNRFINRFTAKSTDGDNDELWVNKYAPHRMEESLVAEHPRHTIKAAICSAFERLKSSSLRKPRNELIIERRRREQKRLASLGGFVVDDYGTGNEQLTDDDDDIFLPIIIIHGRVGVGKSTAVYTAMRELKGHVHEINTGMARGRRDINTTLKEYCTTHTVHRKDGKTASFKQGLVLLEDTHILFEQDRTFWQSVTEMVNISRRPIVITCESLDNIPRQLIEYASEENAVIDMEFVTDFKLVEQYLWLCGACEGYDVDSSVLRAVIDNAHTSHFDLRWALMTLQSVCLSSKRKPGKLVSVEHGWSSPPQPIPEDLGGLHQWLELASASDVIDTNMLSSYPHQPQVNELVDIYVIPEPKLRPSVTDTELNIGHHLATTLGCDRHPSVPTFGSINHIREPTNDFIGSRQRRTPKFMEGFFVARKTRSSTPDDQSFDFDSAYANAADTTGVADSSCLWWTPNSAYITDILPVATDWVRFQQFVASNDIPDHYRRFRSDGINLFDFSHCPDRA</sequence>
<dbReference type="GeneID" id="54781903"/>
<comment type="caution">
    <text evidence="3">The sequence shown here is derived from an EMBL/GenBank/DDBJ whole genome shotgun (WGS) entry which is preliminary data.</text>
</comment>
<keyword evidence="1" id="KW-0235">DNA replication</keyword>
<dbReference type="InterPro" id="IPR027417">
    <property type="entry name" value="P-loop_NTPase"/>
</dbReference>
<keyword evidence="4" id="KW-1185">Reference proteome</keyword>
<gene>
    <name evidence="3" type="ORF">DIURU_003252</name>
</gene>
<dbReference type="GO" id="GO:0006260">
    <property type="term" value="P:DNA replication"/>
    <property type="evidence" value="ECO:0007669"/>
    <property type="project" value="UniProtKB-KW"/>
</dbReference>
<evidence type="ECO:0000313" key="3">
    <source>
        <dbReference type="EMBL" id="KAA8901543.1"/>
    </source>
</evidence>
<evidence type="ECO:0000256" key="1">
    <source>
        <dbReference type="ARBA" id="ARBA00022705"/>
    </source>
</evidence>
<evidence type="ECO:0008006" key="5">
    <source>
        <dbReference type="Google" id="ProtNLM"/>
    </source>
</evidence>
<dbReference type="Gene3D" id="3.40.50.300">
    <property type="entry name" value="P-loop containing nucleotide triphosphate hydrolases"/>
    <property type="match status" value="1"/>
</dbReference>
<dbReference type="Proteomes" id="UP000449547">
    <property type="component" value="Unassembled WGS sequence"/>
</dbReference>
<evidence type="ECO:0000256" key="2">
    <source>
        <dbReference type="SAM" id="MobiDB-lite"/>
    </source>
</evidence>
<dbReference type="AlphaFoldDB" id="A0A642UTM6"/>
<dbReference type="RefSeq" id="XP_034012024.1">
    <property type="nucleotide sequence ID" value="XM_034155994.1"/>
</dbReference>
<dbReference type="PANTHER" id="PTHR23389">
    <property type="entry name" value="CHROMOSOME TRANSMISSION FIDELITY FACTOR 18"/>
    <property type="match status" value="1"/>
</dbReference>
<dbReference type="VEuPathDB" id="FungiDB:DIURU_003252"/>